<dbReference type="Proteomes" id="UP000600600">
    <property type="component" value="Unassembled WGS sequence"/>
</dbReference>
<sequence>MIDTVLPFKEYTVMSNNLIQNLNCSDVYRTYTLLLTADKQSLETNTTLEQLAGFVGEKLDNYKKSKGTLSFNDKLRATGEVVIHDIDSGRKDRHWTMYRFNQVGQGNYRRIGREFYDTYNTLDLKLRGFILKLFSVAEPHSHVVKLSMRKLKEHIHMGHSTISQYIGQLKDLDLLDEVDGCLILKVKGLIVDQPSDKYVEKQIAIWNYLIEVYERDGIPLSRECMIYKKYKEKGFKDVKNMHALIKSLEAGTVGRKRPVKEEIPCDIIL</sequence>
<gene>
    <name evidence="1" type="ORF">H8S67_19825</name>
</gene>
<proteinExistence type="predicted"/>
<dbReference type="RefSeq" id="WP_186968380.1">
    <property type="nucleotide sequence ID" value="NZ_JACOOE010000013.1"/>
</dbReference>
<accession>A0ABR7CGN0</accession>
<organism evidence="1 2">
    <name type="scientific">Bacteroides difficilis</name>
    <dbReference type="NCBI Taxonomy" id="2763021"/>
    <lineage>
        <taxon>Bacteria</taxon>
        <taxon>Pseudomonadati</taxon>
        <taxon>Bacteroidota</taxon>
        <taxon>Bacteroidia</taxon>
        <taxon>Bacteroidales</taxon>
        <taxon>Bacteroidaceae</taxon>
        <taxon>Bacteroides</taxon>
    </lineage>
</organism>
<protein>
    <submittedName>
        <fullName evidence="1">Uncharacterized protein</fullName>
    </submittedName>
</protein>
<reference evidence="1 2" key="1">
    <citation type="submission" date="2020-08" db="EMBL/GenBank/DDBJ databases">
        <title>Genome public.</title>
        <authorList>
            <person name="Liu C."/>
            <person name="Sun Q."/>
        </authorList>
    </citation>
    <scope>NUCLEOTIDE SEQUENCE [LARGE SCALE GENOMIC DNA]</scope>
    <source>
        <strain evidence="1 2">M27</strain>
    </source>
</reference>
<evidence type="ECO:0000313" key="2">
    <source>
        <dbReference type="Proteomes" id="UP000600600"/>
    </source>
</evidence>
<comment type="caution">
    <text evidence="1">The sequence shown here is derived from an EMBL/GenBank/DDBJ whole genome shotgun (WGS) entry which is preliminary data.</text>
</comment>
<evidence type="ECO:0000313" key="1">
    <source>
        <dbReference type="EMBL" id="MBC5606893.1"/>
    </source>
</evidence>
<dbReference type="EMBL" id="JACOOE010000013">
    <property type="protein sequence ID" value="MBC5606893.1"/>
    <property type="molecule type" value="Genomic_DNA"/>
</dbReference>
<keyword evidence="2" id="KW-1185">Reference proteome</keyword>
<name>A0ABR7CGN0_9BACE</name>